<dbReference type="Proteomes" id="UP000034108">
    <property type="component" value="Unassembled WGS sequence"/>
</dbReference>
<dbReference type="EMBL" id="LCAV01000008">
    <property type="protein sequence ID" value="KKR99305.1"/>
    <property type="molecule type" value="Genomic_DNA"/>
</dbReference>
<accession>A0A0G0XQY7</accession>
<gene>
    <name evidence="1" type="ORF">UU49_C0008G0025</name>
</gene>
<name>A0A0G0XQY7_9BACT</name>
<protein>
    <submittedName>
        <fullName evidence="1">Uncharacterized protein</fullName>
    </submittedName>
</protein>
<reference evidence="1 2" key="1">
    <citation type="journal article" date="2015" name="Nature">
        <title>rRNA introns, odd ribosomes, and small enigmatic genomes across a large radiation of phyla.</title>
        <authorList>
            <person name="Brown C.T."/>
            <person name="Hug L.A."/>
            <person name="Thomas B.C."/>
            <person name="Sharon I."/>
            <person name="Castelle C.J."/>
            <person name="Singh A."/>
            <person name="Wilkins M.J."/>
            <person name="Williams K.H."/>
            <person name="Banfield J.F."/>
        </authorList>
    </citation>
    <scope>NUCLEOTIDE SEQUENCE [LARGE SCALE GENOMIC DNA]</scope>
</reference>
<sequence length="424" mass="45960">SGVFTNVGRIFVNTLTNKLMTKLMNKGLLALSDLFGSDEKAVSAEAQVVGGRQAAEIAFAEFLKPNLPEVEQWNYTGELATDCAGNPSPYCGVMDNSLQTGLTQAENGVAVTVKEALEKGFLHGDWQLFPPGACGNGKSAYCYENLVKLRQLRILPIGWELAAQASKSDAPTSLQKAVDAFSSPATNNPFYHLIDPYWILKAPVARCGAMAYSANFLLSPQSDGTGGQRGEYCADAQNCVEEDESGQCDKGSWGYCLKEKNRWLLGADSCDAQFNTCATYANAKGQTASYLANTIEKSICTADNVGCRAYAVSSKLDKDDKWQWDLTSSAQKIYFNAKAAQCDYSNEGCSQFVRTGFGLNGGAAVNNEQINMKKAPEYYNCYGENLITSANPSPSDKFSSSTLKWAVNKADLSKMRPFRAGLFL</sequence>
<evidence type="ECO:0000313" key="1">
    <source>
        <dbReference type="EMBL" id="KKR99305.1"/>
    </source>
</evidence>
<proteinExistence type="predicted"/>
<feature type="non-terminal residue" evidence="1">
    <location>
        <position position="1"/>
    </location>
</feature>
<comment type="caution">
    <text evidence="1">The sequence shown here is derived from an EMBL/GenBank/DDBJ whole genome shotgun (WGS) entry which is preliminary data.</text>
</comment>
<dbReference type="AlphaFoldDB" id="A0A0G0XQY7"/>
<evidence type="ECO:0000313" key="2">
    <source>
        <dbReference type="Proteomes" id="UP000034108"/>
    </source>
</evidence>
<organism evidence="1 2">
    <name type="scientific">Candidatus Magasanikbacteria bacterium GW2011_GWC2_41_17</name>
    <dbReference type="NCBI Taxonomy" id="1619048"/>
    <lineage>
        <taxon>Bacteria</taxon>
        <taxon>Candidatus Magasanikiibacteriota</taxon>
    </lineage>
</organism>